<accession>A0ACA9MKT2</accession>
<proteinExistence type="predicted"/>
<gene>
    <name evidence="1" type="ORF">ACOLOM_LOCUS6083</name>
</gene>
<reference evidence="1" key="1">
    <citation type="submission" date="2021-06" db="EMBL/GenBank/DDBJ databases">
        <authorList>
            <person name="Kallberg Y."/>
            <person name="Tangrot J."/>
            <person name="Rosling A."/>
        </authorList>
    </citation>
    <scope>NUCLEOTIDE SEQUENCE</scope>
    <source>
        <strain evidence="1">CL356</strain>
    </source>
</reference>
<dbReference type="EMBL" id="CAJVPT010012026">
    <property type="protein sequence ID" value="CAG8584306.1"/>
    <property type="molecule type" value="Genomic_DNA"/>
</dbReference>
<protein>
    <submittedName>
        <fullName evidence="1">9926_t:CDS:1</fullName>
    </submittedName>
</protein>
<organism evidence="1 2">
    <name type="scientific">Acaulospora colombiana</name>
    <dbReference type="NCBI Taxonomy" id="27376"/>
    <lineage>
        <taxon>Eukaryota</taxon>
        <taxon>Fungi</taxon>
        <taxon>Fungi incertae sedis</taxon>
        <taxon>Mucoromycota</taxon>
        <taxon>Glomeromycotina</taxon>
        <taxon>Glomeromycetes</taxon>
        <taxon>Diversisporales</taxon>
        <taxon>Acaulosporaceae</taxon>
        <taxon>Acaulospora</taxon>
    </lineage>
</organism>
<sequence>MTSQDIVLDVRWVGSRPLKGWFVTNNGLLLELSKADLGVSDIKDGVVVGHESITQDPELAANIGVTDDATDAGVRTFLDGTKVEGLGHGELLATEGERDFGELSAAREGVESVAESGVGLGLGDLGVKIGDALGVTNDESSSL</sequence>
<name>A0ACA9MKT2_9GLOM</name>
<keyword evidence="2" id="KW-1185">Reference proteome</keyword>
<evidence type="ECO:0000313" key="1">
    <source>
        <dbReference type="EMBL" id="CAG8584306.1"/>
    </source>
</evidence>
<comment type="caution">
    <text evidence="1">The sequence shown here is derived from an EMBL/GenBank/DDBJ whole genome shotgun (WGS) entry which is preliminary data.</text>
</comment>
<evidence type="ECO:0000313" key="2">
    <source>
        <dbReference type="Proteomes" id="UP000789525"/>
    </source>
</evidence>
<dbReference type="Proteomes" id="UP000789525">
    <property type="component" value="Unassembled WGS sequence"/>
</dbReference>